<feature type="transmembrane region" description="Helical" evidence="1">
    <location>
        <begin position="109"/>
        <end position="128"/>
    </location>
</feature>
<keyword evidence="1" id="KW-0472">Membrane</keyword>
<organism evidence="2 3">
    <name type="scientific">Mycena albidolilacea</name>
    <dbReference type="NCBI Taxonomy" id="1033008"/>
    <lineage>
        <taxon>Eukaryota</taxon>
        <taxon>Fungi</taxon>
        <taxon>Dikarya</taxon>
        <taxon>Basidiomycota</taxon>
        <taxon>Agaricomycotina</taxon>
        <taxon>Agaricomycetes</taxon>
        <taxon>Agaricomycetidae</taxon>
        <taxon>Agaricales</taxon>
        <taxon>Marasmiineae</taxon>
        <taxon>Mycenaceae</taxon>
        <taxon>Mycena</taxon>
    </lineage>
</organism>
<dbReference type="EMBL" id="JARIHO010000055">
    <property type="protein sequence ID" value="KAJ7319079.1"/>
    <property type="molecule type" value="Genomic_DNA"/>
</dbReference>
<dbReference type="AlphaFoldDB" id="A0AAD6ZF74"/>
<evidence type="ECO:0000313" key="2">
    <source>
        <dbReference type="EMBL" id="KAJ7319079.1"/>
    </source>
</evidence>
<feature type="transmembrane region" description="Helical" evidence="1">
    <location>
        <begin position="148"/>
        <end position="170"/>
    </location>
</feature>
<accession>A0AAD6ZF74</accession>
<protein>
    <submittedName>
        <fullName evidence="2">Uncharacterized protein</fullName>
    </submittedName>
</protein>
<keyword evidence="3" id="KW-1185">Reference proteome</keyword>
<keyword evidence="1" id="KW-1133">Transmembrane helix</keyword>
<sequence>MSSEPSEESVELMVLRDVQQRIDVSAAVIMEVGNQRDNPSSGDSTTDNQSLVSLSQRISELEDHMYSAQLRTPKVKVTPWRLLNTVLVLGLGIYKATATYRGQDTTPTTLDWIIGVLWALIAYWASFLEDAHLSPGARWFFDLDVSQILWSLFLLILWPSALGLLCWGTINPPV</sequence>
<comment type="caution">
    <text evidence="2">The sequence shown here is derived from an EMBL/GenBank/DDBJ whole genome shotgun (WGS) entry which is preliminary data.</text>
</comment>
<keyword evidence="1" id="KW-0812">Transmembrane</keyword>
<proteinExistence type="predicted"/>
<feature type="transmembrane region" description="Helical" evidence="1">
    <location>
        <begin position="80"/>
        <end position="97"/>
    </location>
</feature>
<dbReference type="Proteomes" id="UP001218218">
    <property type="component" value="Unassembled WGS sequence"/>
</dbReference>
<evidence type="ECO:0000256" key="1">
    <source>
        <dbReference type="SAM" id="Phobius"/>
    </source>
</evidence>
<reference evidence="2" key="1">
    <citation type="submission" date="2023-03" db="EMBL/GenBank/DDBJ databases">
        <title>Massive genome expansion in bonnet fungi (Mycena s.s.) driven by repeated elements and novel gene families across ecological guilds.</title>
        <authorList>
            <consortium name="Lawrence Berkeley National Laboratory"/>
            <person name="Harder C.B."/>
            <person name="Miyauchi S."/>
            <person name="Viragh M."/>
            <person name="Kuo A."/>
            <person name="Thoen E."/>
            <person name="Andreopoulos B."/>
            <person name="Lu D."/>
            <person name="Skrede I."/>
            <person name="Drula E."/>
            <person name="Henrissat B."/>
            <person name="Morin E."/>
            <person name="Kohler A."/>
            <person name="Barry K."/>
            <person name="LaButti K."/>
            <person name="Morin E."/>
            <person name="Salamov A."/>
            <person name="Lipzen A."/>
            <person name="Mereny Z."/>
            <person name="Hegedus B."/>
            <person name="Baldrian P."/>
            <person name="Stursova M."/>
            <person name="Weitz H."/>
            <person name="Taylor A."/>
            <person name="Grigoriev I.V."/>
            <person name="Nagy L.G."/>
            <person name="Martin F."/>
            <person name="Kauserud H."/>
        </authorList>
    </citation>
    <scope>NUCLEOTIDE SEQUENCE</scope>
    <source>
        <strain evidence="2">CBHHK002</strain>
    </source>
</reference>
<evidence type="ECO:0000313" key="3">
    <source>
        <dbReference type="Proteomes" id="UP001218218"/>
    </source>
</evidence>
<name>A0AAD6ZF74_9AGAR</name>
<gene>
    <name evidence="2" type="ORF">DFH08DRAFT_970975</name>
</gene>